<sequence>SFPWMESDVT</sequence>
<evidence type="ECO:0000313" key="1">
    <source>
        <dbReference type="PIR" id="JC1367"/>
    </source>
</evidence>
<keyword id="KW-0903">Direct protein sequencing</keyword>
<organism evidence="1">
    <name type="scientific">Bos taurus</name>
    <name type="common">Bovine</name>
    <dbReference type="NCBI Taxonomy" id="9913"/>
    <lineage>
        <taxon>Eukaryota</taxon>
        <taxon>Metazoa</taxon>
        <taxon>Chordata</taxon>
        <taxon>Craniata</taxon>
        <taxon>Vertebrata</taxon>
        <taxon>Euteleostomi</taxon>
        <taxon>Mammalia</taxon>
        <taxon>Eutheria</taxon>
        <taxon>Laurasiatheria</taxon>
        <taxon>Artiodactyla</taxon>
        <taxon>Ruminantia</taxon>
        <taxon>Pecora</taxon>
        <taxon>Bovidae</taxon>
        <taxon>Bovinae</taxon>
        <taxon>Bos</taxon>
    </lineage>
</organism>
<name>Q7M2Z8_BOVIN</name>
<accession>Q7M2Z8</accession>
<protein>
    <submittedName>
        <fullName evidence="1">Thyroliberin potentiating neuropeptide</fullName>
    </submittedName>
</protein>
<dbReference type="PIR" id="JC1367">
    <property type="entry name" value="JC1367"/>
</dbReference>
<proteinExistence type="evidence at protein level"/>
<reference evidence="1" key="1">
    <citation type="journal article" date="1992" name="Biochem. Biophys. Res. Commun.">
        <title>Isolation and amino acid sequence of the TRH-potentiating peptide from bovine hypothalamus.</title>
        <authorList>
            <person name="Bulant M."/>
            <person name="Ladram A."/>
            <person name="Montagne J.J."/>
            <person name="Delfour A."/>
            <person name="Nicolas P."/>
        </authorList>
    </citation>
    <scope>PROTEIN SEQUENCE</scope>
</reference>